<comment type="subunit">
    <text evidence="9">Homotetramer.</text>
</comment>
<dbReference type="EC" id="3.4.19.3" evidence="9"/>
<dbReference type="PRINTS" id="PR00706">
    <property type="entry name" value="PYROGLUPTASE"/>
</dbReference>
<reference evidence="11 12" key="1">
    <citation type="submission" date="2018-11" db="EMBL/GenBank/DDBJ databases">
        <title>Draft genome analysis of Rheinheimera mesophila isolated from an industrial waste site.</title>
        <authorList>
            <person name="Yu Q."/>
            <person name="Qi Y."/>
            <person name="Zhang H."/>
            <person name="Lu Y."/>
            <person name="Pu J."/>
        </authorList>
    </citation>
    <scope>NUCLEOTIDE SEQUENCE [LARGE SCALE GENOMIC DNA]</scope>
    <source>
        <strain evidence="11 12">IITR13</strain>
    </source>
</reference>
<dbReference type="InterPro" id="IPR029762">
    <property type="entry name" value="PGP-I_bact-type"/>
</dbReference>
<dbReference type="NCBIfam" id="NF009676">
    <property type="entry name" value="PRK13197.1"/>
    <property type="match status" value="1"/>
</dbReference>
<evidence type="ECO:0000256" key="2">
    <source>
        <dbReference type="ARBA" id="ARBA00002280"/>
    </source>
</evidence>
<dbReference type="RefSeq" id="WP_046520682.1">
    <property type="nucleotide sequence ID" value="NZ_LAVS01000086.1"/>
</dbReference>
<dbReference type="GO" id="GO:0006508">
    <property type="term" value="P:proteolysis"/>
    <property type="evidence" value="ECO:0007669"/>
    <property type="project" value="UniProtKB-KW"/>
</dbReference>
<feature type="active site" evidence="9">
    <location>
        <position position="81"/>
    </location>
</feature>
<evidence type="ECO:0000256" key="6">
    <source>
        <dbReference type="ARBA" id="ARBA00022670"/>
    </source>
</evidence>
<feature type="active site" evidence="9 10">
    <location>
        <position position="144"/>
    </location>
</feature>
<keyword evidence="12" id="KW-1185">Reference proteome</keyword>
<dbReference type="InterPro" id="IPR033694">
    <property type="entry name" value="PGPEP1_Cys_AS"/>
</dbReference>
<dbReference type="NCBIfam" id="TIGR00504">
    <property type="entry name" value="pyro_pdase"/>
    <property type="match status" value="1"/>
</dbReference>
<dbReference type="PANTHER" id="PTHR23402:SF1">
    <property type="entry name" value="PYROGLUTAMYL-PEPTIDASE I"/>
    <property type="match status" value="1"/>
</dbReference>
<keyword evidence="6 9" id="KW-0645">Protease</keyword>
<dbReference type="AlphaFoldDB" id="A0A3P3QGS0"/>
<evidence type="ECO:0000256" key="10">
    <source>
        <dbReference type="PROSITE-ProRule" id="PRU10077"/>
    </source>
</evidence>
<comment type="caution">
    <text evidence="11">The sequence shown here is derived from an EMBL/GenBank/DDBJ whole genome shotgun (WGS) entry which is preliminary data.</text>
</comment>
<proteinExistence type="inferred from homology"/>
<dbReference type="PANTHER" id="PTHR23402">
    <property type="entry name" value="PROTEASE FAMILY C15 PYROGLUTAMYL-PEPTIDASE I-RELATED"/>
    <property type="match status" value="1"/>
</dbReference>
<feature type="active site" evidence="9">
    <location>
        <position position="167"/>
    </location>
</feature>
<evidence type="ECO:0000256" key="5">
    <source>
        <dbReference type="ARBA" id="ARBA00022490"/>
    </source>
</evidence>
<gene>
    <name evidence="9 11" type="primary">pcp</name>
    <name evidence="11" type="ORF">EIK76_14850</name>
</gene>
<evidence type="ECO:0000256" key="3">
    <source>
        <dbReference type="ARBA" id="ARBA00004496"/>
    </source>
</evidence>
<dbReference type="InterPro" id="IPR000816">
    <property type="entry name" value="Peptidase_C15"/>
</dbReference>
<dbReference type="CDD" id="cd00501">
    <property type="entry name" value="Peptidase_C15"/>
    <property type="match status" value="1"/>
</dbReference>
<protein>
    <recommendedName>
        <fullName evidence="9">Pyrrolidone-carboxylate peptidase</fullName>
        <ecNumber evidence="9">3.4.19.3</ecNumber>
    </recommendedName>
    <alternativeName>
        <fullName evidence="9">5-oxoprolyl-peptidase</fullName>
    </alternativeName>
    <alternativeName>
        <fullName evidence="9">Pyroglutamyl-peptidase I</fullName>
        <shortName evidence="9">PGP-I</shortName>
        <shortName evidence="9">Pyrase</shortName>
    </alternativeName>
</protein>
<dbReference type="FunFam" id="3.40.630.20:FF:000001">
    <property type="entry name" value="Pyrrolidone-carboxylate peptidase"/>
    <property type="match status" value="1"/>
</dbReference>
<dbReference type="PIRSF" id="PIRSF015592">
    <property type="entry name" value="Prld-crbxl_pptds"/>
    <property type="match status" value="1"/>
</dbReference>
<name>A0A3P3QGS0_9GAMM</name>
<evidence type="ECO:0000313" key="11">
    <source>
        <dbReference type="EMBL" id="RRJ19709.1"/>
    </source>
</evidence>
<dbReference type="Proteomes" id="UP000276260">
    <property type="component" value="Unassembled WGS sequence"/>
</dbReference>
<comment type="catalytic activity">
    <reaction evidence="1 9 10">
        <text>Release of an N-terminal pyroglutamyl group from a polypeptide, the second amino acid generally not being Pro.</text>
        <dbReference type="EC" id="3.4.19.3"/>
    </reaction>
</comment>
<comment type="subcellular location">
    <subcellularLocation>
        <location evidence="3 9">Cytoplasm</location>
    </subcellularLocation>
</comment>
<evidence type="ECO:0000313" key="12">
    <source>
        <dbReference type="Proteomes" id="UP000276260"/>
    </source>
</evidence>
<organism evidence="11 12">
    <name type="scientific">Rheinheimera mesophila</name>
    <dbReference type="NCBI Taxonomy" id="1547515"/>
    <lineage>
        <taxon>Bacteria</taxon>
        <taxon>Pseudomonadati</taxon>
        <taxon>Pseudomonadota</taxon>
        <taxon>Gammaproteobacteria</taxon>
        <taxon>Chromatiales</taxon>
        <taxon>Chromatiaceae</taxon>
        <taxon>Rheinheimera</taxon>
    </lineage>
</organism>
<evidence type="ECO:0000256" key="7">
    <source>
        <dbReference type="ARBA" id="ARBA00022801"/>
    </source>
</evidence>
<dbReference type="GO" id="GO:0016920">
    <property type="term" value="F:pyroglutamyl-peptidase activity"/>
    <property type="evidence" value="ECO:0007669"/>
    <property type="project" value="UniProtKB-UniRule"/>
</dbReference>
<sequence>MHSILLTGFEPFGGEQTNPSWLAAQQLDGYQLDDEVQIVSRQLSCEFEQSQQQLKTAIAELNPVLVLAIGQAGGRTELCFEKVAINFIDARIADNAGQQPIDKTVVTEGPAAYFTTLPIKAMVNSLKQAGIPAAVSYTAGTYVCNTVFYALMHQLRDTPKVRAGFLHIPYAPEQAIGKSVASMPVDMVVRALKLCLPVALQSSEDMQIAAGTLD</sequence>
<dbReference type="InterPro" id="IPR036440">
    <property type="entry name" value="Peptidase_C15-like_sf"/>
</dbReference>
<dbReference type="OrthoDB" id="9779738at2"/>
<dbReference type="GO" id="GO:0005829">
    <property type="term" value="C:cytosol"/>
    <property type="evidence" value="ECO:0007669"/>
    <property type="project" value="InterPro"/>
</dbReference>
<dbReference type="Gene3D" id="3.40.630.20">
    <property type="entry name" value="Peptidase C15, pyroglutamyl peptidase I-like"/>
    <property type="match status" value="1"/>
</dbReference>
<accession>A0A3P3QGS0</accession>
<dbReference type="SUPFAM" id="SSF53182">
    <property type="entry name" value="Pyrrolidone carboxyl peptidase (pyroglutamate aminopeptidase)"/>
    <property type="match status" value="1"/>
</dbReference>
<keyword evidence="7 9" id="KW-0378">Hydrolase</keyword>
<dbReference type="InterPro" id="IPR016125">
    <property type="entry name" value="Peptidase_C15-like"/>
</dbReference>
<comment type="function">
    <text evidence="2 9">Removes 5-oxoproline from various penultimate amino acid residues except L-proline.</text>
</comment>
<evidence type="ECO:0000256" key="8">
    <source>
        <dbReference type="ARBA" id="ARBA00022807"/>
    </source>
</evidence>
<dbReference type="HAMAP" id="MF_00417">
    <property type="entry name" value="Pyrrolid_peptidase"/>
    <property type="match status" value="1"/>
</dbReference>
<evidence type="ECO:0000256" key="9">
    <source>
        <dbReference type="HAMAP-Rule" id="MF_00417"/>
    </source>
</evidence>
<dbReference type="PROSITE" id="PS01334">
    <property type="entry name" value="PYRASE_CYS"/>
    <property type="match status" value="1"/>
</dbReference>
<evidence type="ECO:0000256" key="1">
    <source>
        <dbReference type="ARBA" id="ARBA00001770"/>
    </source>
</evidence>
<keyword evidence="8 9" id="KW-0788">Thiol protease</keyword>
<dbReference type="Pfam" id="PF01470">
    <property type="entry name" value="Peptidase_C15"/>
    <property type="match status" value="1"/>
</dbReference>
<dbReference type="EMBL" id="RRCF01000004">
    <property type="protein sequence ID" value="RRJ19709.1"/>
    <property type="molecule type" value="Genomic_DNA"/>
</dbReference>
<comment type="similarity">
    <text evidence="4 9">Belongs to the peptidase C15 family.</text>
</comment>
<keyword evidence="5 9" id="KW-0963">Cytoplasm</keyword>
<evidence type="ECO:0000256" key="4">
    <source>
        <dbReference type="ARBA" id="ARBA00006641"/>
    </source>
</evidence>